<comment type="caution">
    <text evidence="1">The sequence shown here is derived from an EMBL/GenBank/DDBJ whole genome shotgun (WGS) entry which is preliminary data.</text>
</comment>
<organism evidence="1 2">
    <name type="scientific">Acaulospora colombiana</name>
    <dbReference type="NCBI Taxonomy" id="27376"/>
    <lineage>
        <taxon>Eukaryota</taxon>
        <taxon>Fungi</taxon>
        <taxon>Fungi incertae sedis</taxon>
        <taxon>Mucoromycota</taxon>
        <taxon>Glomeromycotina</taxon>
        <taxon>Glomeromycetes</taxon>
        <taxon>Diversisporales</taxon>
        <taxon>Acaulosporaceae</taxon>
        <taxon>Acaulospora</taxon>
    </lineage>
</organism>
<sequence length="811" mass="88708">MSRFKMGWLADKPSRNPHNYKARTFGRVPRDSVNVSIALRALLLSQITPTRLDVRLSARSLLCFKLPQHQDTVIKSAHTETPTPFIARPRFYQNLTGNSTVRELPLNDDEIAFVAGERIEVLERDDAYGDGWWTGRNLAGHEGIFPRDYTTPAGPLIPELRTPGGTAVQELGPPGHSTSSFHSGNYGSVLHPLTEENESDTALGPSNGRLNDPSNYQKTNNLANGGGQVMAATMTDIQHAIDQLGVKRSYSTLTDDRMTDDRRSVSFVSTRDDRTSIYDHEGRLDEGRRDSMYEGEDGMDVTPGGNTNRVTLNEEWHRNARRRLFEKVDEMDAEARRKAEEEEAAYTNNYHRPPVEVEFSDESEDEDGHHHHHHNAPPNDLLSRIQHKHDDSIPSTLPSTFIGDHSTTSLPFVKDDGTENVGVPSAAVNGRHLTDSPAKADSPTLAISRHETLESNRIDLSTSPPDAEAQDKRSITPVPSKKSDDPLQKAKDLSIPNIGKPPNEPMEAKRDSPEFLPNFAPTSPFDPSPFAPTIPGTADSRTQGDYPISSSTIYPATQASRDASPSQPVSKSPSYISFLPSPTAATFAHAPGGNMDQPPVSSEGFSQSQSQSSVPEKVINEVDHSVRANDVISSQARQPIGQTAVVPLTTSGSLLPPSSNVPSSQASPQSTKKVPVSEWTVDQVVDWIRSKGFDEGICKKFIGEYSNELCPLLIMTVRIEHEITGDVLLEFDANMLKEIDIVAFGKRVKIANAINELRRPPSFESSDAASLKPSVSQFSMVGNQSTYSSVPQSVSVPQLAAAPGHGHSLSH</sequence>
<accession>A0ACA9NLS2</accession>
<evidence type="ECO:0000313" key="2">
    <source>
        <dbReference type="Proteomes" id="UP000789525"/>
    </source>
</evidence>
<dbReference type="Proteomes" id="UP000789525">
    <property type="component" value="Unassembled WGS sequence"/>
</dbReference>
<evidence type="ECO:0000313" key="1">
    <source>
        <dbReference type="EMBL" id="CAG8653147.1"/>
    </source>
</evidence>
<dbReference type="EMBL" id="CAJVPT010021117">
    <property type="protein sequence ID" value="CAG8653147.1"/>
    <property type="molecule type" value="Genomic_DNA"/>
</dbReference>
<gene>
    <name evidence="1" type="ORF">ACOLOM_LOCUS8319</name>
</gene>
<protein>
    <submittedName>
        <fullName evidence="1">12224_t:CDS:1</fullName>
    </submittedName>
</protein>
<keyword evidence="2" id="KW-1185">Reference proteome</keyword>
<feature type="non-terminal residue" evidence="1">
    <location>
        <position position="811"/>
    </location>
</feature>
<name>A0ACA9NLS2_9GLOM</name>
<proteinExistence type="predicted"/>
<reference evidence="1" key="1">
    <citation type="submission" date="2021-06" db="EMBL/GenBank/DDBJ databases">
        <authorList>
            <person name="Kallberg Y."/>
            <person name="Tangrot J."/>
            <person name="Rosling A."/>
        </authorList>
    </citation>
    <scope>NUCLEOTIDE SEQUENCE</scope>
    <source>
        <strain evidence="1">CL356</strain>
    </source>
</reference>